<dbReference type="Gene3D" id="3.30.300.160">
    <property type="entry name" value="Type II secretion system, protein E, N-terminal domain"/>
    <property type="match status" value="1"/>
</dbReference>
<dbReference type="InterPro" id="IPR007831">
    <property type="entry name" value="T2SS_GspE_N"/>
</dbReference>
<dbReference type="SUPFAM" id="SSF52540">
    <property type="entry name" value="P-loop containing nucleoside triphosphate hydrolases"/>
    <property type="match status" value="1"/>
</dbReference>
<comment type="similarity">
    <text evidence="1">Belongs to the GSP E family.</text>
</comment>
<feature type="domain" description="Bacterial type II secretion system protein E" evidence="4">
    <location>
        <begin position="381"/>
        <end position="395"/>
    </location>
</feature>
<sequence>MKTKMRLGDILVKAGKITHTQLVDALRRQAIEGRRLGEILLEEKLVTEEDILTVLELQLDIERVNLDYIDYQDEAIRKVPENLCKQHNIIPFKIEGNNIHVAMSNPSNIMIADDIKLITGLNTVKYLASEDEIKKAIESKYKKQYAEKVARDLIEEEMANELESKKQNQFEESEETKDAPVVKLVNTIIGNAVILKASDIHIEPFEDIVRIRARVDGQLQKMLEIPKNSHNSLVTRIKILANLNIAEKRVPQDGRILTRVNGKEVDLRVSVLPTINGEKVVIRILARNMELIDKQKLGMRDDDLVKLESILSNPYGIILVTGPTGSGKSTTLYAVLSELNTIQQNIITVEDPVEFSINGINQVNVNVKAGLTFASGLRSILRQDPDVIMVGEIRDGETAEIAVRASITGHVVLSTLHTNDAPSTVARLVDMGIEPYLISTSVTGIIAQRLVRKNCPKCSKEYEPKDREREILGLKDNEDIKLIKGEGCPYCNGTGYKGRVGIYEILDINKEVRETISLGENSDKIRECAIKNGMKTLKDACVEHVLEGITTVDELMRVAFLKE</sequence>
<dbReference type="Proteomes" id="UP000095563">
    <property type="component" value="Unassembled WGS sequence"/>
</dbReference>
<evidence type="ECO:0000256" key="3">
    <source>
        <dbReference type="ARBA" id="ARBA00022840"/>
    </source>
</evidence>
<dbReference type="SUPFAM" id="SSF160246">
    <property type="entry name" value="EspE N-terminal domain-like"/>
    <property type="match status" value="1"/>
</dbReference>
<dbReference type="Gene3D" id="3.30.450.90">
    <property type="match status" value="1"/>
</dbReference>
<dbReference type="InterPro" id="IPR037257">
    <property type="entry name" value="T2SS_E_N_sf"/>
</dbReference>
<dbReference type="FunFam" id="3.40.50.300:FF:000398">
    <property type="entry name" value="Type IV pilus assembly ATPase PilB"/>
    <property type="match status" value="1"/>
</dbReference>
<dbReference type="FunFam" id="3.30.300.160:FF:000002">
    <property type="entry name" value="Type II secretion system protein E"/>
    <property type="match status" value="1"/>
</dbReference>
<dbReference type="AlphaFoldDB" id="A0A174V543"/>
<keyword evidence="3" id="KW-0067">ATP-binding</keyword>
<evidence type="ECO:0000256" key="1">
    <source>
        <dbReference type="ARBA" id="ARBA00006611"/>
    </source>
</evidence>
<evidence type="ECO:0000256" key="2">
    <source>
        <dbReference type="ARBA" id="ARBA00022741"/>
    </source>
</evidence>
<dbReference type="SMART" id="SM00382">
    <property type="entry name" value="AAA"/>
    <property type="match status" value="1"/>
</dbReference>
<dbReference type="GO" id="GO:0016887">
    <property type="term" value="F:ATP hydrolysis activity"/>
    <property type="evidence" value="ECO:0007669"/>
    <property type="project" value="TreeGrafter"/>
</dbReference>
<protein>
    <submittedName>
        <fullName evidence="5">Type II secretory pathway, ATPase PulE/Tfp pilus assembly pathway, ATPase PilB</fullName>
    </submittedName>
</protein>
<dbReference type="GO" id="GO:0005524">
    <property type="term" value="F:ATP binding"/>
    <property type="evidence" value="ECO:0007669"/>
    <property type="project" value="UniProtKB-KW"/>
</dbReference>
<dbReference type="Gene3D" id="3.40.50.300">
    <property type="entry name" value="P-loop containing nucleotide triphosphate hydrolases"/>
    <property type="match status" value="1"/>
</dbReference>
<dbReference type="PANTHER" id="PTHR30258">
    <property type="entry name" value="TYPE II SECRETION SYSTEM PROTEIN GSPE-RELATED"/>
    <property type="match status" value="1"/>
</dbReference>
<name>A0A174V543_9CLOT</name>
<dbReference type="InterPro" id="IPR027417">
    <property type="entry name" value="P-loop_NTPase"/>
</dbReference>
<dbReference type="CDD" id="cd01129">
    <property type="entry name" value="PulE-GspE-like"/>
    <property type="match status" value="1"/>
</dbReference>
<dbReference type="InterPro" id="IPR003593">
    <property type="entry name" value="AAA+_ATPase"/>
</dbReference>
<dbReference type="GO" id="GO:0005886">
    <property type="term" value="C:plasma membrane"/>
    <property type="evidence" value="ECO:0007669"/>
    <property type="project" value="TreeGrafter"/>
</dbReference>
<dbReference type="Pfam" id="PF05157">
    <property type="entry name" value="MshEN"/>
    <property type="match status" value="1"/>
</dbReference>
<dbReference type="PANTHER" id="PTHR30258:SF1">
    <property type="entry name" value="PROTEIN TRANSPORT PROTEIN HOFB HOMOLOG"/>
    <property type="match status" value="1"/>
</dbReference>
<evidence type="ECO:0000313" key="5">
    <source>
        <dbReference type="EMBL" id="CUQ27238.1"/>
    </source>
</evidence>
<evidence type="ECO:0000313" key="6">
    <source>
        <dbReference type="Proteomes" id="UP000095563"/>
    </source>
</evidence>
<keyword evidence="2" id="KW-0547">Nucleotide-binding</keyword>
<proteinExistence type="inferred from homology"/>
<reference evidence="5 6" key="1">
    <citation type="submission" date="2015-09" db="EMBL/GenBank/DDBJ databases">
        <authorList>
            <consortium name="Pathogen Informatics"/>
        </authorList>
    </citation>
    <scope>NUCLEOTIDE SEQUENCE [LARGE SCALE GENOMIC DNA]</scope>
    <source>
        <strain evidence="5 6">2789STDY5834956</strain>
    </source>
</reference>
<dbReference type="PROSITE" id="PS00662">
    <property type="entry name" value="T2SP_E"/>
    <property type="match status" value="1"/>
</dbReference>
<dbReference type="FunFam" id="3.30.450.90:FF:000001">
    <property type="entry name" value="Type II secretion system ATPase GspE"/>
    <property type="match status" value="1"/>
</dbReference>
<dbReference type="InterPro" id="IPR001482">
    <property type="entry name" value="T2SS/T4SS_dom"/>
</dbReference>
<accession>A0A174V543</accession>
<dbReference type="RefSeq" id="WP_055208495.1">
    <property type="nucleotide sequence ID" value="NZ_CZBO01000006.1"/>
</dbReference>
<gene>
    <name evidence="5" type="primary">epsE_2</name>
    <name evidence="5" type="ORF">ERS852568_02594</name>
</gene>
<evidence type="ECO:0000259" key="4">
    <source>
        <dbReference type="PROSITE" id="PS00662"/>
    </source>
</evidence>
<dbReference type="Pfam" id="PF00437">
    <property type="entry name" value="T2SSE"/>
    <property type="match status" value="1"/>
</dbReference>
<organism evidence="5 6">
    <name type="scientific">Clostridium baratii</name>
    <dbReference type="NCBI Taxonomy" id="1561"/>
    <lineage>
        <taxon>Bacteria</taxon>
        <taxon>Bacillati</taxon>
        <taxon>Bacillota</taxon>
        <taxon>Clostridia</taxon>
        <taxon>Eubacteriales</taxon>
        <taxon>Clostridiaceae</taxon>
        <taxon>Clostridium</taxon>
    </lineage>
</organism>
<dbReference type="EMBL" id="CZBO01000006">
    <property type="protein sequence ID" value="CUQ27238.1"/>
    <property type="molecule type" value="Genomic_DNA"/>
</dbReference>